<dbReference type="SUPFAM" id="SSF46911">
    <property type="entry name" value="Ribosomal protein S18"/>
    <property type="match status" value="1"/>
</dbReference>
<dbReference type="PANTHER" id="PTHR11246:SF1">
    <property type="entry name" value="PRE-MRNA-PROCESSING FACTOR 6"/>
    <property type="match status" value="1"/>
</dbReference>
<keyword evidence="15" id="KW-1185">Reference proteome</keyword>
<dbReference type="InterPro" id="IPR036870">
    <property type="entry name" value="Ribosomal_bS18_sf"/>
</dbReference>
<proteinExistence type="predicted"/>
<keyword evidence="3" id="KW-0507">mRNA processing</keyword>
<evidence type="ECO:0000256" key="9">
    <source>
        <dbReference type="ARBA" id="ARBA00046247"/>
    </source>
</evidence>
<dbReference type="Proteomes" id="UP001201812">
    <property type="component" value="Unassembled WGS sequence"/>
</dbReference>
<comment type="subcellular location">
    <subcellularLocation>
        <location evidence="1">Nucleus</location>
    </subcellularLocation>
</comment>
<keyword evidence="6" id="KW-0539">Nucleus</keyword>
<dbReference type="Gene3D" id="1.25.40.10">
    <property type="entry name" value="Tetratricopeptide repeat domain"/>
    <property type="match status" value="4"/>
</dbReference>
<evidence type="ECO:0000256" key="11">
    <source>
        <dbReference type="SAM" id="Coils"/>
    </source>
</evidence>
<dbReference type="InterPro" id="IPR011990">
    <property type="entry name" value="TPR-like_helical_dom_sf"/>
</dbReference>
<dbReference type="SUPFAM" id="SSF48452">
    <property type="entry name" value="TPR-like"/>
    <property type="match status" value="4"/>
</dbReference>
<sequence length="1177" mass="135733">MTTTIPGSLVNKTKKHFLGMPAPAGYVAGVGRGATGFTTRSDIGPARDSTDIPMEEKPMAAPAAKKARGDDEDEEPEDLNDANYDEFEGYGGSLFSKDPYDKDDEEADEIYHAVDMRQDERRKDYRERKYKEAVEKYRMERPKIQQQFSDLKRQLADIKEEEWAAIPEVGDARNKAKRNPRGEVFTPVPDSVIASAMNYGQIGSVMDGFQSTLGGGMTSTLGGFTSTLNSGLMTPGWKTGIQTGSSTDLDLRKIGQARNRIMDIRLNQVSDSVSGQTVVDPKGYLTDLQSMTNINTSNINDIKKARMLFKSVRETNPKLPQAWIASAALEQTVGKLQVARNLIMEGCEKNSKSEDLWLEAVKLHPPDTAKTIVANAVRHIPQSVRIWLKAADLEQDKKGKRKVLRKALEQIPHSVRLWKAAVDLEEPEDARQLLTRAVECCPTSTELWLALAKLETYENARKVLNKARENIPTERQIWISAARLEETRGEKKRVDALIEKGLVLLRSAQVEINRKQWLEDAIDAERAGCFLTSQAIIKNVMGIGVEEEDKKHTWMEDAEWFISEKAIECARSVYALCVNQFPTKKGIWSHAAFFEKEHGTVESYETILKEATEKCPKAENLWLMYAKSRWMQDDVQGARQILAVAFQHNKDSEEIWMAAVKLESENEEFDSARKLLAKARASAPSPRFWMKSARLEWCLNELDKAIVLIEDGIKLYPDFEKFYMMWGQILCQRGQFEDARKIYTQGVRKSPHSIPLWLLLIRLEESQGRATKARSELDMAKTKNLKNDLLWLEAIRIEMRSDQRELALSLLARSLQECEHSGRLWAEAIFLEQRHGRRTKSVDALKKCEHDPHVLLAVAKLVWTERKIAKARSWLQRTVKVDPDFGDAWAYFYKFELLHGNEAEQEEVRKKCSSAEPRHGELWHHKMLKRILGNSLQSARLRSNVAWRKEKERIEQGLPPIDDNAYNEIETKIGLFKPKHTIEEQIAYMESEVFKETYKGDPIWKWYVRNVRASNKVQPPPRLFCIDKFGRFNLNNACPVCRDEYLWFDYRNPKLMQQFLIEGTDQPMSILRSRLCREQHFTLHVEILKAKEHGTIDWAVRVRHYDYREWYKGWTDFDENVENLVEGSMDRSPHVEDIKPDAPIIFDAHNRDVNRDWEEWWVRHSNKSMFRKIKRGV</sequence>
<keyword evidence="10" id="KW-0802">TPR repeat</keyword>
<comment type="function">
    <text evidence="9">Involved in pre-mRNA splicing as component of the U4/U6-U5 tri-snRNP complex, one of the building blocks of the spliceosome. Enhances dihydrotestosterone-induced transactivation activity of AR, as well as dexamethasone-induced transactivation activity of NR3C1, but does not affect estrogen-induced transactivation.</text>
</comment>
<evidence type="ECO:0000256" key="6">
    <source>
        <dbReference type="ARBA" id="ARBA00023242"/>
    </source>
</evidence>
<evidence type="ECO:0000259" key="13">
    <source>
        <dbReference type="Pfam" id="PF06424"/>
    </source>
</evidence>
<dbReference type="EMBL" id="JAKKPZ010000010">
    <property type="protein sequence ID" value="KAI1716568.1"/>
    <property type="molecule type" value="Genomic_DNA"/>
</dbReference>
<feature type="compositionally biased region" description="Basic and acidic residues" evidence="12">
    <location>
        <begin position="48"/>
        <end position="58"/>
    </location>
</feature>
<dbReference type="PROSITE" id="PS50005">
    <property type="entry name" value="TPR"/>
    <property type="match status" value="1"/>
</dbReference>
<keyword evidence="4" id="KW-0677">Repeat</keyword>
<keyword evidence="11" id="KW-0175">Coiled coil</keyword>
<evidence type="ECO:0000256" key="5">
    <source>
        <dbReference type="ARBA" id="ARBA00023187"/>
    </source>
</evidence>
<protein>
    <recommendedName>
        <fullName evidence="2">Pre-mRNA-processing factor 6</fullName>
    </recommendedName>
    <alternativeName>
        <fullName evidence="8">PRP6 homolog</fullName>
    </alternativeName>
    <alternativeName>
        <fullName evidence="7">U5 snRNP-associated 102 kDa protein</fullName>
    </alternativeName>
</protein>
<dbReference type="GO" id="GO:0000244">
    <property type="term" value="P:spliceosomal tri-snRNP complex assembly"/>
    <property type="evidence" value="ECO:0007669"/>
    <property type="project" value="TreeGrafter"/>
</dbReference>
<feature type="domain" description="PRP1 splicing factor N-terminal" evidence="13">
    <location>
        <begin position="22"/>
        <end position="175"/>
    </location>
</feature>
<evidence type="ECO:0000256" key="1">
    <source>
        <dbReference type="ARBA" id="ARBA00004123"/>
    </source>
</evidence>
<evidence type="ECO:0000256" key="7">
    <source>
        <dbReference type="ARBA" id="ARBA00031070"/>
    </source>
</evidence>
<dbReference type="SMART" id="SM00028">
    <property type="entry name" value="TPR"/>
    <property type="match status" value="3"/>
</dbReference>
<evidence type="ECO:0000256" key="10">
    <source>
        <dbReference type="PROSITE-ProRule" id="PRU00339"/>
    </source>
</evidence>
<comment type="caution">
    <text evidence="14">The sequence shown here is derived from an EMBL/GenBank/DDBJ whole genome shotgun (WGS) entry which is preliminary data.</text>
</comment>
<dbReference type="GO" id="GO:0071013">
    <property type="term" value="C:catalytic step 2 spliceosome"/>
    <property type="evidence" value="ECO:0007669"/>
    <property type="project" value="TreeGrafter"/>
</dbReference>
<evidence type="ECO:0000313" key="15">
    <source>
        <dbReference type="Proteomes" id="UP001201812"/>
    </source>
</evidence>
<dbReference type="AlphaFoldDB" id="A0AAD4R8J1"/>
<evidence type="ECO:0000256" key="4">
    <source>
        <dbReference type="ARBA" id="ARBA00022737"/>
    </source>
</evidence>
<dbReference type="FunFam" id="1.25.40.10:FF:000058">
    <property type="entry name" value="Pre-mRNA processing factor 6"/>
    <property type="match status" value="1"/>
</dbReference>
<keyword evidence="5" id="KW-0508">mRNA splicing</keyword>
<feature type="coiled-coil region" evidence="11">
    <location>
        <begin position="134"/>
        <end position="161"/>
    </location>
</feature>
<evidence type="ECO:0000313" key="14">
    <source>
        <dbReference type="EMBL" id="KAI1716568.1"/>
    </source>
</evidence>
<dbReference type="Pfam" id="PF14559">
    <property type="entry name" value="TPR_19"/>
    <property type="match status" value="2"/>
</dbReference>
<organism evidence="14 15">
    <name type="scientific">Ditylenchus destructor</name>
    <dbReference type="NCBI Taxonomy" id="166010"/>
    <lineage>
        <taxon>Eukaryota</taxon>
        <taxon>Metazoa</taxon>
        <taxon>Ecdysozoa</taxon>
        <taxon>Nematoda</taxon>
        <taxon>Chromadorea</taxon>
        <taxon>Rhabditida</taxon>
        <taxon>Tylenchina</taxon>
        <taxon>Tylenchomorpha</taxon>
        <taxon>Sphaerularioidea</taxon>
        <taxon>Anguinidae</taxon>
        <taxon>Anguininae</taxon>
        <taxon>Ditylenchus</taxon>
    </lineage>
</organism>
<dbReference type="Pfam" id="PF06424">
    <property type="entry name" value="PRP1_N"/>
    <property type="match status" value="1"/>
</dbReference>
<dbReference type="SMART" id="SM00386">
    <property type="entry name" value="HAT"/>
    <property type="match status" value="13"/>
</dbReference>
<dbReference type="InterPro" id="IPR003107">
    <property type="entry name" value="HAT"/>
</dbReference>
<dbReference type="GO" id="GO:0046540">
    <property type="term" value="C:U4/U6 x U5 tri-snRNP complex"/>
    <property type="evidence" value="ECO:0007669"/>
    <property type="project" value="TreeGrafter"/>
</dbReference>
<name>A0AAD4R8J1_9BILA</name>
<evidence type="ECO:0000256" key="3">
    <source>
        <dbReference type="ARBA" id="ARBA00022664"/>
    </source>
</evidence>
<evidence type="ECO:0000256" key="8">
    <source>
        <dbReference type="ARBA" id="ARBA00032140"/>
    </source>
</evidence>
<feature type="compositionally biased region" description="Acidic residues" evidence="12">
    <location>
        <begin position="70"/>
        <end position="88"/>
    </location>
</feature>
<accession>A0AAD4R8J1</accession>
<dbReference type="InterPro" id="IPR045075">
    <property type="entry name" value="Syf1-like"/>
</dbReference>
<dbReference type="InterPro" id="IPR019734">
    <property type="entry name" value="TPR_rpt"/>
</dbReference>
<feature type="repeat" description="TPR" evidence="10">
    <location>
        <begin position="720"/>
        <end position="753"/>
    </location>
</feature>
<evidence type="ECO:0000256" key="12">
    <source>
        <dbReference type="SAM" id="MobiDB-lite"/>
    </source>
</evidence>
<dbReference type="PANTHER" id="PTHR11246">
    <property type="entry name" value="PRE-MRNA SPLICING FACTOR"/>
    <property type="match status" value="1"/>
</dbReference>
<dbReference type="InterPro" id="IPR010491">
    <property type="entry name" value="PRP1_N"/>
</dbReference>
<feature type="region of interest" description="Disordered" evidence="12">
    <location>
        <begin position="38"/>
        <end position="102"/>
    </location>
</feature>
<evidence type="ECO:0000256" key="2">
    <source>
        <dbReference type="ARBA" id="ARBA00020235"/>
    </source>
</evidence>
<reference evidence="14" key="1">
    <citation type="submission" date="2022-01" db="EMBL/GenBank/DDBJ databases">
        <title>Genome Sequence Resource for Two Populations of Ditylenchus destructor, the Migratory Endoparasitic Phytonematode.</title>
        <authorList>
            <person name="Zhang H."/>
            <person name="Lin R."/>
            <person name="Xie B."/>
        </authorList>
    </citation>
    <scope>NUCLEOTIDE SEQUENCE</scope>
    <source>
        <strain evidence="14">BazhouSP</strain>
    </source>
</reference>
<gene>
    <name evidence="14" type="ORF">DdX_07631</name>
</gene>